<evidence type="ECO:0000313" key="3">
    <source>
        <dbReference type="Proteomes" id="UP001501169"/>
    </source>
</evidence>
<keyword evidence="3" id="KW-1185">Reference proteome</keyword>
<evidence type="ECO:0000313" key="2">
    <source>
        <dbReference type="EMBL" id="GAA0544097.1"/>
    </source>
</evidence>
<sequence>MTQHSDPDSTTSTQDPKRQPPLSHSDAEAASPEDSSVCGEEDPGSALESLVDDK</sequence>
<proteinExistence type="predicted"/>
<reference evidence="2 3" key="1">
    <citation type="journal article" date="2019" name="Int. J. Syst. Evol. Microbiol.">
        <title>The Global Catalogue of Microorganisms (GCM) 10K type strain sequencing project: providing services to taxonomists for standard genome sequencing and annotation.</title>
        <authorList>
            <consortium name="The Broad Institute Genomics Platform"/>
            <consortium name="The Broad Institute Genome Sequencing Center for Infectious Disease"/>
            <person name="Wu L."/>
            <person name="Ma J."/>
        </authorList>
    </citation>
    <scope>NUCLEOTIDE SEQUENCE [LARGE SCALE GENOMIC DNA]</scope>
    <source>
        <strain evidence="2 3">JCM 14331</strain>
    </source>
</reference>
<protein>
    <submittedName>
        <fullName evidence="2">Uncharacterized protein</fullName>
    </submittedName>
</protein>
<accession>A0ABN1DI07</accession>
<evidence type="ECO:0000256" key="1">
    <source>
        <dbReference type="SAM" id="MobiDB-lite"/>
    </source>
</evidence>
<dbReference type="EMBL" id="BAAAEO010000001">
    <property type="protein sequence ID" value="GAA0544097.1"/>
    <property type="molecule type" value="Genomic_DNA"/>
</dbReference>
<feature type="region of interest" description="Disordered" evidence="1">
    <location>
        <begin position="1"/>
        <end position="54"/>
    </location>
</feature>
<comment type="caution">
    <text evidence="2">The sequence shown here is derived from an EMBL/GenBank/DDBJ whole genome shotgun (WGS) entry which is preliminary data.</text>
</comment>
<feature type="compositionally biased region" description="Polar residues" evidence="1">
    <location>
        <begin position="1"/>
        <end position="14"/>
    </location>
</feature>
<gene>
    <name evidence="2" type="ORF">GCM10009098_09660</name>
</gene>
<dbReference type="RefSeq" id="WP_226765288.1">
    <property type="nucleotide sequence ID" value="NZ_BAAAEO010000001.1"/>
</dbReference>
<organism evidence="2 3">
    <name type="scientific">Rheinheimera aquimaris</name>
    <dbReference type="NCBI Taxonomy" id="412437"/>
    <lineage>
        <taxon>Bacteria</taxon>
        <taxon>Pseudomonadati</taxon>
        <taxon>Pseudomonadota</taxon>
        <taxon>Gammaproteobacteria</taxon>
        <taxon>Chromatiales</taxon>
        <taxon>Chromatiaceae</taxon>
        <taxon>Rheinheimera</taxon>
    </lineage>
</organism>
<name>A0ABN1DI07_9GAMM</name>
<dbReference type="Proteomes" id="UP001501169">
    <property type="component" value="Unassembled WGS sequence"/>
</dbReference>